<dbReference type="AlphaFoldDB" id="A7MG50"/>
<dbReference type="EMBL" id="CP000783">
    <property type="protein sequence ID" value="ABU78650.1"/>
    <property type="molecule type" value="Genomic_DNA"/>
</dbReference>
<accession>A7MG50</accession>
<keyword evidence="3" id="KW-1185">Reference proteome</keyword>
<keyword evidence="1" id="KW-0472">Membrane</keyword>
<reference evidence="2 3" key="1">
    <citation type="journal article" date="2010" name="PLoS ONE">
        <title>Genome sequence of Cronobacter sakazakii BAA-894 and comparative genomic hybridization analysis with other Cronobacter species.</title>
        <authorList>
            <person name="Kucerova E."/>
            <person name="Clifton S.W."/>
            <person name="Xia X.Q."/>
            <person name="Long F."/>
            <person name="Porwollik S."/>
            <person name="Fulton L."/>
            <person name="Fronick C."/>
            <person name="Minx P."/>
            <person name="Kyung K."/>
            <person name="Warren W."/>
            <person name="Fulton R."/>
            <person name="Feng D."/>
            <person name="Wollam A."/>
            <person name="Shah N."/>
            <person name="Bhonagiri V."/>
            <person name="Nash W.E."/>
            <person name="Hallsworth-Pepin K."/>
            <person name="Wilson R.K."/>
            <person name="McClelland M."/>
            <person name="Forsythe S.J."/>
        </authorList>
    </citation>
    <scope>NUCLEOTIDE SEQUENCE [LARGE SCALE GENOMIC DNA]</scope>
    <source>
        <strain evidence="2 3">ATCC BAA-894</strain>
    </source>
</reference>
<evidence type="ECO:0000256" key="1">
    <source>
        <dbReference type="SAM" id="Phobius"/>
    </source>
</evidence>
<proteinExistence type="predicted"/>
<protein>
    <submittedName>
        <fullName evidence="2">Uncharacterized protein</fullName>
    </submittedName>
</protein>
<dbReference type="HOGENOM" id="CLU_151922_0_0_6"/>
<evidence type="ECO:0000313" key="3">
    <source>
        <dbReference type="Proteomes" id="UP000000260"/>
    </source>
</evidence>
<sequence>MRKFFKWSILVLITVVILCWLFIYFIASGINETTTYTEKDFFNYHSLTDKDIAKAPRISKDYYFESHPGDGYAPSNTIIFRGVSDVEPLRAYLTKLGYTRQKGGSRKAEIWTKPEQMNSDLFYLRSNVTTGEVELTKELNN</sequence>
<dbReference type="RefSeq" id="WP_012125883.1">
    <property type="nucleotide sequence ID" value="NC_009778.1"/>
</dbReference>
<keyword evidence="1" id="KW-1133">Transmembrane helix</keyword>
<keyword evidence="1" id="KW-0812">Transmembrane</keyword>
<evidence type="ECO:0000313" key="2">
    <source>
        <dbReference type="EMBL" id="ABU78650.1"/>
    </source>
</evidence>
<dbReference type="KEGG" id="esa:ESA_03433"/>
<feature type="transmembrane region" description="Helical" evidence="1">
    <location>
        <begin position="7"/>
        <end position="27"/>
    </location>
</feature>
<name>A7MG50_CROS8</name>
<dbReference type="Proteomes" id="UP000000260">
    <property type="component" value="Chromosome"/>
</dbReference>
<organism evidence="2 3">
    <name type="scientific">Cronobacter sakazakii (strain ATCC BAA-894)</name>
    <name type="common">Enterobacter sakazakii</name>
    <dbReference type="NCBI Taxonomy" id="290339"/>
    <lineage>
        <taxon>Bacteria</taxon>
        <taxon>Pseudomonadati</taxon>
        <taxon>Pseudomonadota</taxon>
        <taxon>Gammaproteobacteria</taxon>
        <taxon>Enterobacterales</taxon>
        <taxon>Enterobacteriaceae</taxon>
        <taxon>Cronobacter</taxon>
    </lineage>
</organism>
<gene>
    <name evidence="2" type="ordered locus">ESA_03433</name>
</gene>